<dbReference type="AlphaFoldDB" id="A0AB39S5I6"/>
<reference evidence="1" key="1">
    <citation type="submission" date="2024-07" db="EMBL/GenBank/DDBJ databases">
        <authorList>
            <person name="Yu S.T."/>
        </authorList>
    </citation>
    <scope>NUCLEOTIDE SEQUENCE</scope>
    <source>
        <strain evidence="1">R35</strain>
    </source>
</reference>
<accession>A0AB39S5I6</accession>
<name>A0AB39S5I6_9ACTN</name>
<gene>
    <name evidence="1" type="ORF">AB5J50_14750</name>
</gene>
<protein>
    <submittedName>
        <fullName evidence="1">Uncharacterized protein</fullName>
    </submittedName>
</protein>
<sequence>MLLLVDGLRLQIVHLPLLGDEHSWLHDERDGQHCAEHKGAPRATQRFNHASHIFPYAV</sequence>
<evidence type="ECO:0000313" key="1">
    <source>
        <dbReference type="EMBL" id="XDQ61968.1"/>
    </source>
</evidence>
<dbReference type="RefSeq" id="WP_369258206.1">
    <property type="nucleotide sequence ID" value="NZ_CP163440.1"/>
</dbReference>
<dbReference type="EMBL" id="CP163440">
    <property type="protein sequence ID" value="XDQ61968.1"/>
    <property type="molecule type" value="Genomic_DNA"/>
</dbReference>
<organism evidence="1">
    <name type="scientific">Streptomyces sp. R35</name>
    <dbReference type="NCBI Taxonomy" id="3238630"/>
    <lineage>
        <taxon>Bacteria</taxon>
        <taxon>Bacillati</taxon>
        <taxon>Actinomycetota</taxon>
        <taxon>Actinomycetes</taxon>
        <taxon>Kitasatosporales</taxon>
        <taxon>Streptomycetaceae</taxon>
        <taxon>Streptomyces</taxon>
    </lineage>
</organism>
<proteinExistence type="predicted"/>